<name>A0ACC0WUE3_9STRA</name>
<dbReference type="Proteomes" id="UP001163321">
    <property type="component" value="Chromosome 1"/>
</dbReference>
<keyword evidence="2" id="KW-1185">Reference proteome</keyword>
<accession>A0ACC0WUE3</accession>
<organism evidence="1 2">
    <name type="scientific">Peronosclerospora sorghi</name>
    <dbReference type="NCBI Taxonomy" id="230839"/>
    <lineage>
        <taxon>Eukaryota</taxon>
        <taxon>Sar</taxon>
        <taxon>Stramenopiles</taxon>
        <taxon>Oomycota</taxon>
        <taxon>Peronosporomycetes</taxon>
        <taxon>Peronosporales</taxon>
        <taxon>Peronosporaceae</taxon>
        <taxon>Peronosclerospora</taxon>
    </lineage>
</organism>
<dbReference type="EMBL" id="CM047580">
    <property type="protein sequence ID" value="KAI9921635.1"/>
    <property type="molecule type" value="Genomic_DNA"/>
</dbReference>
<gene>
    <name evidence="1" type="ORF">PsorP6_000800</name>
</gene>
<protein>
    <submittedName>
        <fullName evidence="1">Uncharacterized protein</fullName>
    </submittedName>
</protein>
<comment type="caution">
    <text evidence="1">The sequence shown here is derived from an EMBL/GenBank/DDBJ whole genome shotgun (WGS) entry which is preliminary data.</text>
</comment>
<evidence type="ECO:0000313" key="1">
    <source>
        <dbReference type="EMBL" id="KAI9921635.1"/>
    </source>
</evidence>
<evidence type="ECO:0000313" key="2">
    <source>
        <dbReference type="Proteomes" id="UP001163321"/>
    </source>
</evidence>
<reference evidence="1 2" key="1">
    <citation type="journal article" date="2022" name="bioRxiv">
        <title>The genome of the oomycete Peronosclerospora sorghi, a cosmopolitan pathogen of maize and sorghum, is inflated with dispersed pseudogenes.</title>
        <authorList>
            <person name="Fletcher K."/>
            <person name="Martin F."/>
            <person name="Isakeit T."/>
            <person name="Cavanaugh K."/>
            <person name="Magill C."/>
            <person name="Michelmore R."/>
        </authorList>
    </citation>
    <scope>NUCLEOTIDE SEQUENCE [LARGE SCALE GENOMIC DNA]</scope>
    <source>
        <strain evidence="1">P6</strain>
    </source>
</reference>
<proteinExistence type="predicted"/>
<sequence length="170" mass="19690">MISGERQCGTLLALLKWGCCEKQLHCNNMNKQSQRLDHLQASVGHVVETFAAHQWRQPPSNTISTSPFYSEQLRSLQRIVQMETRIIEIFFARGHHTSALAFGSTADISRHIAEHVALCPYHKLQSHPNEFEIAHFKRQDVFLLDELIQEQFSRFYHQVQAGRTNMCRNC</sequence>